<dbReference type="PANTHER" id="PTHR33146:SF26">
    <property type="entry name" value="ENDONUCLEASE 4"/>
    <property type="match status" value="1"/>
</dbReference>
<reference evidence="9" key="1">
    <citation type="submission" date="2017-01" db="EMBL/GenBank/DDBJ databases">
        <authorList>
            <person name="Varghese N."/>
            <person name="Submissions S."/>
        </authorList>
    </citation>
    <scope>NUCLEOTIDE SEQUENCE [LARGE SCALE GENOMIC DNA]</scope>
    <source>
        <strain evidence="9">DSM 24913</strain>
    </source>
</reference>
<evidence type="ECO:0008006" key="10">
    <source>
        <dbReference type="Google" id="ProtNLM"/>
    </source>
</evidence>
<feature type="signal peptide" evidence="7">
    <location>
        <begin position="1"/>
        <end position="25"/>
    </location>
</feature>
<evidence type="ECO:0000256" key="1">
    <source>
        <dbReference type="ARBA" id="ARBA00022722"/>
    </source>
</evidence>
<organism evidence="8 9">
    <name type="scientific">Thalassolituus maritimus</name>
    <dbReference type="NCBI Taxonomy" id="484498"/>
    <lineage>
        <taxon>Bacteria</taxon>
        <taxon>Pseudomonadati</taxon>
        <taxon>Pseudomonadota</taxon>
        <taxon>Gammaproteobacteria</taxon>
        <taxon>Oceanospirillales</taxon>
        <taxon>Oceanospirillaceae</taxon>
        <taxon>Thalassolituus</taxon>
    </lineage>
</organism>
<proteinExistence type="predicted"/>
<dbReference type="GO" id="GO:0004519">
    <property type="term" value="F:endonuclease activity"/>
    <property type="evidence" value="ECO:0007669"/>
    <property type="project" value="UniProtKB-KW"/>
</dbReference>
<dbReference type="InterPro" id="IPR008947">
    <property type="entry name" value="PLipase_C/P1_nuclease_dom_sf"/>
</dbReference>
<keyword evidence="7" id="KW-0732">Signal</keyword>
<dbReference type="GO" id="GO:0006308">
    <property type="term" value="P:DNA catabolic process"/>
    <property type="evidence" value="ECO:0007669"/>
    <property type="project" value="InterPro"/>
</dbReference>
<dbReference type="CDD" id="cd11010">
    <property type="entry name" value="S1-P1_nuclease"/>
    <property type="match status" value="1"/>
</dbReference>
<evidence type="ECO:0000256" key="6">
    <source>
        <dbReference type="ARBA" id="ARBA00023180"/>
    </source>
</evidence>
<dbReference type="Gene3D" id="1.10.575.10">
    <property type="entry name" value="P1 Nuclease"/>
    <property type="match status" value="1"/>
</dbReference>
<dbReference type="SUPFAM" id="SSF48537">
    <property type="entry name" value="Phospholipase C/P1 nuclease"/>
    <property type="match status" value="1"/>
</dbReference>
<dbReference type="Pfam" id="PF02265">
    <property type="entry name" value="S1-P1_nuclease"/>
    <property type="match status" value="1"/>
</dbReference>
<sequence>MKINSMQRAVFAVLFMMVFASGAQAFSYSSHAVVCDLAYQYAAPETQKMISGLVRQSREARSFAQLCGWPDRVRKIDDYKHTSVWHYINVARKDTSVHRAHCPGKGCVTEEIRAMQKRLQRDPDSDWQALAFLGHFVGDVHQPLHVSYSDDRGGNQTRIYYRGERTNLHAFWDRDVPGLSGTLTEDSNLIASFSVEFLREGSPEDWANESLEKTREIYRNYRKGARFEDDDIAADRHWVRSRLHLAARRLAKLLDQLAPVSAAG</sequence>
<evidence type="ECO:0000256" key="7">
    <source>
        <dbReference type="SAM" id="SignalP"/>
    </source>
</evidence>
<keyword evidence="2" id="KW-0479">Metal-binding</keyword>
<evidence type="ECO:0000256" key="3">
    <source>
        <dbReference type="ARBA" id="ARBA00022759"/>
    </source>
</evidence>
<evidence type="ECO:0000256" key="5">
    <source>
        <dbReference type="ARBA" id="ARBA00023157"/>
    </source>
</evidence>
<dbReference type="GO" id="GO:0003676">
    <property type="term" value="F:nucleic acid binding"/>
    <property type="evidence" value="ECO:0007669"/>
    <property type="project" value="InterPro"/>
</dbReference>
<keyword evidence="6" id="KW-0325">Glycoprotein</keyword>
<evidence type="ECO:0000313" key="8">
    <source>
        <dbReference type="EMBL" id="SIT04544.1"/>
    </source>
</evidence>
<evidence type="ECO:0000256" key="2">
    <source>
        <dbReference type="ARBA" id="ARBA00022723"/>
    </source>
</evidence>
<dbReference type="PANTHER" id="PTHR33146">
    <property type="entry name" value="ENDONUCLEASE 4"/>
    <property type="match status" value="1"/>
</dbReference>
<keyword evidence="3" id="KW-0255">Endonuclease</keyword>
<evidence type="ECO:0000256" key="4">
    <source>
        <dbReference type="ARBA" id="ARBA00022801"/>
    </source>
</evidence>
<keyword evidence="4" id="KW-0378">Hydrolase</keyword>
<dbReference type="OrthoDB" id="267579at2"/>
<dbReference type="GO" id="GO:0016788">
    <property type="term" value="F:hydrolase activity, acting on ester bonds"/>
    <property type="evidence" value="ECO:0007669"/>
    <property type="project" value="InterPro"/>
</dbReference>
<keyword evidence="1" id="KW-0540">Nuclease</keyword>
<dbReference type="Proteomes" id="UP000185639">
    <property type="component" value="Unassembled WGS sequence"/>
</dbReference>
<feature type="chain" id="PRO_5012568860" description="S1/P1 Nuclease" evidence="7">
    <location>
        <begin position="26"/>
        <end position="264"/>
    </location>
</feature>
<evidence type="ECO:0000313" key="9">
    <source>
        <dbReference type="Proteomes" id="UP000185639"/>
    </source>
</evidence>
<gene>
    <name evidence="8" type="ORF">SAMN05421686_10881</name>
</gene>
<dbReference type="EMBL" id="FTOH01000008">
    <property type="protein sequence ID" value="SIT04544.1"/>
    <property type="molecule type" value="Genomic_DNA"/>
</dbReference>
<keyword evidence="5" id="KW-1015">Disulfide bond</keyword>
<dbReference type="GO" id="GO:0046872">
    <property type="term" value="F:metal ion binding"/>
    <property type="evidence" value="ECO:0007669"/>
    <property type="project" value="UniProtKB-KW"/>
</dbReference>
<accession>A0A1N7P1W2</accession>
<keyword evidence="9" id="KW-1185">Reference proteome</keyword>
<name>A0A1N7P1W2_9GAMM</name>
<dbReference type="InterPro" id="IPR003154">
    <property type="entry name" value="S1/P1nuclease"/>
</dbReference>
<dbReference type="AlphaFoldDB" id="A0A1N7P1W2"/>
<dbReference type="RefSeq" id="WP_076516846.1">
    <property type="nucleotide sequence ID" value="NZ_FTOH01000008.1"/>
</dbReference>
<dbReference type="STRING" id="484498.SAMN05421686_10881"/>
<protein>
    <recommendedName>
        <fullName evidence="10">S1/P1 Nuclease</fullName>
    </recommendedName>
</protein>